<dbReference type="PROSITE" id="PS01284">
    <property type="entry name" value="TNASE_2"/>
    <property type="match status" value="1"/>
</dbReference>
<proteinExistence type="predicted"/>
<dbReference type="GO" id="GO:0003676">
    <property type="term" value="F:nucleic acid binding"/>
    <property type="evidence" value="ECO:0007669"/>
    <property type="project" value="InterPro"/>
</dbReference>
<dbReference type="AlphaFoldDB" id="A0A518ALY7"/>
<gene>
    <name evidence="5" type="primary">nucH</name>
    <name evidence="5" type="ORF">Pan181_19340</name>
</gene>
<reference evidence="5 6" key="1">
    <citation type="submission" date="2019-02" db="EMBL/GenBank/DDBJ databases">
        <title>Deep-cultivation of Planctomycetes and their phenomic and genomic characterization uncovers novel biology.</title>
        <authorList>
            <person name="Wiegand S."/>
            <person name="Jogler M."/>
            <person name="Boedeker C."/>
            <person name="Pinto D."/>
            <person name="Vollmers J."/>
            <person name="Rivas-Marin E."/>
            <person name="Kohn T."/>
            <person name="Peeters S.H."/>
            <person name="Heuer A."/>
            <person name="Rast P."/>
            <person name="Oberbeckmann S."/>
            <person name="Bunk B."/>
            <person name="Jeske O."/>
            <person name="Meyerdierks A."/>
            <person name="Storesund J.E."/>
            <person name="Kallscheuer N."/>
            <person name="Luecker S."/>
            <person name="Lage O.M."/>
            <person name="Pohl T."/>
            <person name="Merkel B.J."/>
            <person name="Hornburger P."/>
            <person name="Mueller R.-W."/>
            <person name="Bruemmer F."/>
            <person name="Labrenz M."/>
            <person name="Spormann A.M."/>
            <person name="Op den Camp H."/>
            <person name="Overmann J."/>
            <person name="Amann R."/>
            <person name="Jetten M.S.M."/>
            <person name="Mascher T."/>
            <person name="Medema M.H."/>
            <person name="Devos D.P."/>
            <person name="Kaster A.-K."/>
            <person name="Ovreas L."/>
            <person name="Rohde M."/>
            <person name="Galperin M.Y."/>
            <person name="Jogler C."/>
        </authorList>
    </citation>
    <scope>NUCLEOTIDE SEQUENCE [LARGE SCALE GENOMIC DNA]</scope>
    <source>
        <strain evidence="5 6">Pan181</strain>
    </source>
</reference>
<name>A0A518ALY7_9BACT</name>
<dbReference type="EMBL" id="CP036278">
    <property type="protein sequence ID" value="QDU55739.1"/>
    <property type="molecule type" value="Genomic_DNA"/>
</dbReference>
<feature type="domain" description="TNase-like" evidence="4">
    <location>
        <begin position="41"/>
        <end position="172"/>
    </location>
</feature>
<dbReference type="RefSeq" id="WP_145246556.1">
    <property type="nucleotide sequence ID" value="NZ_CP036278.1"/>
</dbReference>
<dbReference type="KEGG" id="amuc:Pan181_19340"/>
<dbReference type="InterPro" id="IPR035437">
    <property type="entry name" value="SNase_OB-fold_sf"/>
</dbReference>
<evidence type="ECO:0000313" key="5">
    <source>
        <dbReference type="EMBL" id="QDU55739.1"/>
    </source>
</evidence>
<dbReference type="GO" id="GO:1990599">
    <property type="term" value="F:3' overhang single-stranded DNA endodeoxyribonuclease activity"/>
    <property type="evidence" value="ECO:0007669"/>
    <property type="project" value="UniProtKB-EC"/>
</dbReference>
<sequence>MSRPVSRGLLRGYWPMLVIALLVVLRLVYQAQQPSPAEVLGEGEYTVERVVDGDTLLLANGTRVRLQGIDTPETVKPNTPVERWGPEASEFTKQFVREADQRVQLTFGNERLDRYGRQLAFVWNGDRLLNEELVRAGLARARLGYRYSGTMKRRLSDAEQAARSQQVGLWSSEIPAGQFAE</sequence>
<dbReference type="Pfam" id="PF00565">
    <property type="entry name" value="SNase"/>
    <property type="match status" value="1"/>
</dbReference>
<dbReference type="SMART" id="SM00318">
    <property type="entry name" value="SNc"/>
    <property type="match status" value="1"/>
</dbReference>
<keyword evidence="1" id="KW-0540">Nuclease</keyword>
<dbReference type="OrthoDB" id="4376109at2"/>
<keyword evidence="6" id="KW-1185">Reference proteome</keyword>
<dbReference type="PANTHER" id="PTHR12302:SF3">
    <property type="entry name" value="SERINE_THREONINE-PROTEIN KINASE 31"/>
    <property type="match status" value="1"/>
</dbReference>
<dbReference type="PROSITE" id="PS50830">
    <property type="entry name" value="TNASE_3"/>
    <property type="match status" value="1"/>
</dbReference>
<evidence type="ECO:0000259" key="4">
    <source>
        <dbReference type="PROSITE" id="PS50830"/>
    </source>
</evidence>
<accession>A0A518ALY7</accession>
<dbReference type="InterPro" id="IPR002071">
    <property type="entry name" value="Thermonucl_AS"/>
</dbReference>
<evidence type="ECO:0000256" key="2">
    <source>
        <dbReference type="ARBA" id="ARBA00022759"/>
    </source>
</evidence>
<dbReference type="PANTHER" id="PTHR12302">
    <property type="entry name" value="EBNA2 BINDING PROTEIN P100"/>
    <property type="match status" value="1"/>
</dbReference>
<evidence type="ECO:0000256" key="3">
    <source>
        <dbReference type="ARBA" id="ARBA00022801"/>
    </source>
</evidence>
<evidence type="ECO:0000256" key="1">
    <source>
        <dbReference type="ARBA" id="ARBA00022722"/>
    </source>
</evidence>
<dbReference type="Gene3D" id="2.40.50.90">
    <property type="match status" value="1"/>
</dbReference>
<protein>
    <submittedName>
        <fullName evidence="5">Thermonuclease</fullName>
        <ecNumber evidence="5">3.1.31.1</ecNumber>
    </submittedName>
</protein>
<dbReference type="SUPFAM" id="SSF50199">
    <property type="entry name" value="Staphylococcal nuclease"/>
    <property type="match status" value="1"/>
</dbReference>
<keyword evidence="2" id="KW-0255">Endonuclease</keyword>
<dbReference type="EC" id="3.1.31.1" evidence="5"/>
<dbReference type="InterPro" id="IPR016071">
    <property type="entry name" value="Staphylococal_nuclease_OB-fold"/>
</dbReference>
<dbReference type="Proteomes" id="UP000315750">
    <property type="component" value="Chromosome"/>
</dbReference>
<keyword evidence="3 5" id="KW-0378">Hydrolase</keyword>
<organism evidence="5 6">
    <name type="scientific">Aeoliella mucimassa</name>
    <dbReference type="NCBI Taxonomy" id="2527972"/>
    <lineage>
        <taxon>Bacteria</taxon>
        <taxon>Pseudomonadati</taxon>
        <taxon>Planctomycetota</taxon>
        <taxon>Planctomycetia</taxon>
        <taxon>Pirellulales</taxon>
        <taxon>Lacipirellulaceae</taxon>
        <taxon>Aeoliella</taxon>
    </lineage>
</organism>
<evidence type="ECO:0000313" key="6">
    <source>
        <dbReference type="Proteomes" id="UP000315750"/>
    </source>
</evidence>